<sequence length="220" mass="24177">MPPFLDHPWTWTILPTPSTPVIPVTPSEKEHHDDISSRALPLEMILSPIVPVESPLLQPFKCKVYDSPPSVPKTINNTDRCDVAVAIPSGRAEREHDMIEGAQPLENLPTDTNVEVDQINRPEIEVSTVLEYPDNDAPSKPCVSLLRQSFSCGFCEAESTVPIAAMCGHVLCQSCVLRQLSNKASLRCPACNVTILLKLDMTDHKAISNGELLSHIDSHI</sequence>
<dbReference type="Pfam" id="PF13445">
    <property type="entry name" value="zf-RING_UBOX"/>
    <property type="match status" value="1"/>
</dbReference>
<keyword evidence="7" id="KW-1185">Reference proteome</keyword>
<organism evidence="6 7">
    <name type="scientific">Somion occarium</name>
    <dbReference type="NCBI Taxonomy" id="3059160"/>
    <lineage>
        <taxon>Eukaryota</taxon>
        <taxon>Fungi</taxon>
        <taxon>Dikarya</taxon>
        <taxon>Basidiomycota</taxon>
        <taxon>Agaricomycotina</taxon>
        <taxon>Agaricomycetes</taxon>
        <taxon>Polyporales</taxon>
        <taxon>Cerrenaceae</taxon>
        <taxon>Somion</taxon>
    </lineage>
</organism>
<dbReference type="InterPro" id="IPR013083">
    <property type="entry name" value="Znf_RING/FYVE/PHD"/>
</dbReference>
<dbReference type="EMBL" id="OZ037948">
    <property type="protein sequence ID" value="CAL1708871.1"/>
    <property type="molecule type" value="Genomic_DNA"/>
</dbReference>
<evidence type="ECO:0000256" key="2">
    <source>
        <dbReference type="ARBA" id="ARBA00022771"/>
    </source>
</evidence>
<evidence type="ECO:0000256" key="1">
    <source>
        <dbReference type="ARBA" id="ARBA00022723"/>
    </source>
</evidence>
<gene>
    <name evidence="6" type="ORF">GFSPODELE1_LOCUS7060</name>
</gene>
<evidence type="ECO:0000313" key="7">
    <source>
        <dbReference type="Proteomes" id="UP001497453"/>
    </source>
</evidence>
<evidence type="ECO:0000313" key="6">
    <source>
        <dbReference type="EMBL" id="CAL1708871.1"/>
    </source>
</evidence>
<dbReference type="PROSITE" id="PS50089">
    <property type="entry name" value="ZF_RING_2"/>
    <property type="match status" value="1"/>
</dbReference>
<keyword evidence="2 4" id="KW-0863">Zinc-finger</keyword>
<dbReference type="InterPro" id="IPR027370">
    <property type="entry name" value="Znf-RING_euk"/>
</dbReference>
<dbReference type="SUPFAM" id="SSF57850">
    <property type="entry name" value="RING/U-box"/>
    <property type="match status" value="1"/>
</dbReference>
<evidence type="ECO:0000256" key="3">
    <source>
        <dbReference type="ARBA" id="ARBA00022833"/>
    </source>
</evidence>
<evidence type="ECO:0000256" key="4">
    <source>
        <dbReference type="PROSITE-ProRule" id="PRU00175"/>
    </source>
</evidence>
<protein>
    <recommendedName>
        <fullName evidence="5">RING-type domain-containing protein</fullName>
    </recommendedName>
</protein>
<reference evidence="7" key="1">
    <citation type="submission" date="2024-04" db="EMBL/GenBank/DDBJ databases">
        <authorList>
            <person name="Shaw F."/>
            <person name="Minotto A."/>
        </authorList>
    </citation>
    <scope>NUCLEOTIDE SEQUENCE [LARGE SCALE GENOMIC DNA]</scope>
</reference>
<accession>A0ABP1DM18</accession>
<dbReference type="Gene3D" id="3.30.40.10">
    <property type="entry name" value="Zinc/RING finger domain, C3HC4 (zinc finger)"/>
    <property type="match status" value="1"/>
</dbReference>
<dbReference type="InterPro" id="IPR017907">
    <property type="entry name" value="Znf_RING_CS"/>
</dbReference>
<keyword evidence="3" id="KW-0862">Zinc</keyword>
<evidence type="ECO:0000259" key="5">
    <source>
        <dbReference type="PROSITE" id="PS50089"/>
    </source>
</evidence>
<dbReference type="SMART" id="SM00184">
    <property type="entry name" value="RING"/>
    <property type="match status" value="1"/>
</dbReference>
<dbReference type="PROSITE" id="PS00518">
    <property type="entry name" value="ZF_RING_1"/>
    <property type="match status" value="1"/>
</dbReference>
<proteinExistence type="predicted"/>
<feature type="domain" description="RING-type" evidence="5">
    <location>
        <begin position="152"/>
        <end position="192"/>
    </location>
</feature>
<dbReference type="InterPro" id="IPR001841">
    <property type="entry name" value="Znf_RING"/>
</dbReference>
<keyword evidence="1" id="KW-0479">Metal-binding</keyword>
<dbReference type="Proteomes" id="UP001497453">
    <property type="component" value="Chromosome 5"/>
</dbReference>
<name>A0ABP1DM18_9APHY</name>